<dbReference type="GeneID" id="94291172"/>
<evidence type="ECO:0000256" key="1">
    <source>
        <dbReference type="SAM" id="MobiDB-lite"/>
    </source>
</evidence>
<feature type="compositionally biased region" description="Basic and acidic residues" evidence="1">
    <location>
        <begin position="238"/>
        <end position="252"/>
    </location>
</feature>
<dbReference type="EMBL" id="JAFJZO010000021">
    <property type="protein sequence ID" value="KAG5505790.1"/>
    <property type="molecule type" value="Genomic_DNA"/>
</dbReference>
<proteinExistence type="predicted"/>
<evidence type="ECO:0000313" key="3">
    <source>
        <dbReference type="EMBL" id="KAG5505790.1"/>
    </source>
</evidence>
<keyword evidence="2" id="KW-0472">Membrane</keyword>
<dbReference type="RefSeq" id="XP_067757458.1">
    <property type="nucleotide sequence ID" value="XM_067901095.1"/>
</dbReference>
<dbReference type="AlphaFoldDB" id="A0A836LEY1"/>
<organism evidence="3 4">
    <name type="scientific">Porcisia hertigi</name>
    <dbReference type="NCBI Taxonomy" id="2761500"/>
    <lineage>
        <taxon>Eukaryota</taxon>
        <taxon>Discoba</taxon>
        <taxon>Euglenozoa</taxon>
        <taxon>Kinetoplastea</taxon>
        <taxon>Metakinetoplastina</taxon>
        <taxon>Trypanosomatida</taxon>
        <taxon>Trypanosomatidae</taxon>
        <taxon>Leishmaniinae</taxon>
        <taxon>Porcisia</taxon>
    </lineage>
</organism>
<feature type="transmembrane region" description="Helical" evidence="2">
    <location>
        <begin position="7"/>
        <end position="26"/>
    </location>
</feature>
<gene>
    <name evidence="3" type="ORF">JKF63_05126</name>
</gene>
<dbReference type="Proteomes" id="UP000674318">
    <property type="component" value="Chromosome 21"/>
</dbReference>
<feature type="transmembrane region" description="Helical" evidence="2">
    <location>
        <begin position="58"/>
        <end position="79"/>
    </location>
</feature>
<reference evidence="3 4" key="1">
    <citation type="submission" date="2021-02" db="EMBL/GenBank/DDBJ databases">
        <title>Porcisia hertigi Genome sequencing and assembly.</title>
        <authorList>
            <person name="Almutairi H."/>
            <person name="Gatherer D."/>
        </authorList>
    </citation>
    <scope>NUCLEOTIDE SEQUENCE [LARGE SCALE GENOMIC DNA]</scope>
    <source>
        <strain evidence="3 4">C119</strain>
    </source>
</reference>
<dbReference type="KEGG" id="phet:94291172"/>
<protein>
    <submittedName>
        <fullName evidence="3">Uncharacterized protein</fullName>
    </submittedName>
</protein>
<comment type="caution">
    <text evidence="3">The sequence shown here is derived from an EMBL/GenBank/DDBJ whole genome shotgun (WGS) entry which is preliminary data.</text>
</comment>
<evidence type="ECO:0000256" key="2">
    <source>
        <dbReference type="SAM" id="Phobius"/>
    </source>
</evidence>
<sequence length="354" mass="38710">MFFLIANAVVFGLLLLIVVVPPLYIYNPDYHTEESNGPPSTGELVSDGLVTQAVKQKLYLLSIIPACATVNALFLYFAYYRPVRFIHYRVELNLLTLRLTLEARWQQLRKSGLLAVCNRSVIGSGVSASSFSMTARGFAARRISRAPAHNLHVELDGDSPRRVASTVNWEWRRHARPKSVRKDAWVNSAVFSEIGELRDMVEEHFLIEAHVTEAGFSKAAVKALHLVPQSFSTGTLRRQGDRVAGRGGEQRSDSSFSGNQSLCTLEVAGFGIGNPPGNTVHSNDHLIAPLRENSVVLVPKGNAHRDHSRVWTTPTCNSGGNTVAVPRDSKAQLSRGVKNSLWGCRSSAAGAPST</sequence>
<keyword evidence="2" id="KW-0812">Transmembrane</keyword>
<evidence type="ECO:0000313" key="4">
    <source>
        <dbReference type="Proteomes" id="UP000674318"/>
    </source>
</evidence>
<feature type="region of interest" description="Disordered" evidence="1">
    <location>
        <begin position="235"/>
        <end position="258"/>
    </location>
</feature>
<accession>A0A836LEY1</accession>
<name>A0A836LEY1_9TRYP</name>
<keyword evidence="2" id="KW-1133">Transmembrane helix</keyword>
<keyword evidence="4" id="KW-1185">Reference proteome</keyword>
<dbReference type="OrthoDB" id="263260at2759"/>